<dbReference type="Pfam" id="PF13280">
    <property type="entry name" value="WYL"/>
    <property type="match status" value="1"/>
</dbReference>
<evidence type="ECO:0000313" key="3">
    <source>
        <dbReference type="EMBL" id="MEX1662901.1"/>
    </source>
</evidence>
<keyword evidence="4" id="KW-1185">Reference proteome</keyword>
<name>A0ABV3TMT7_9RHOB</name>
<dbReference type="InterPro" id="IPR036390">
    <property type="entry name" value="WH_DNA-bd_sf"/>
</dbReference>
<feature type="domain" description="Helix-turn-helix type 11" evidence="1">
    <location>
        <begin position="6"/>
        <end position="59"/>
    </location>
</feature>
<evidence type="ECO:0000313" key="4">
    <source>
        <dbReference type="Proteomes" id="UP001557465"/>
    </source>
</evidence>
<protein>
    <submittedName>
        <fullName evidence="3">Helix-turn-helix transcriptional regulator</fullName>
    </submittedName>
</protein>
<dbReference type="InterPro" id="IPR013196">
    <property type="entry name" value="HTH_11"/>
</dbReference>
<organism evidence="3 4">
    <name type="scientific">Thioclava arctica</name>
    <dbReference type="NCBI Taxonomy" id="3238301"/>
    <lineage>
        <taxon>Bacteria</taxon>
        <taxon>Pseudomonadati</taxon>
        <taxon>Pseudomonadota</taxon>
        <taxon>Alphaproteobacteria</taxon>
        <taxon>Rhodobacterales</taxon>
        <taxon>Paracoccaceae</taxon>
        <taxon>Thioclava</taxon>
    </lineage>
</organism>
<evidence type="ECO:0000259" key="2">
    <source>
        <dbReference type="Pfam" id="PF13280"/>
    </source>
</evidence>
<dbReference type="SUPFAM" id="SSF46785">
    <property type="entry name" value="Winged helix' DNA-binding domain"/>
    <property type="match status" value="1"/>
</dbReference>
<comment type="caution">
    <text evidence="3">The sequence shown here is derived from an EMBL/GenBank/DDBJ whole genome shotgun (WGS) entry which is preliminary data.</text>
</comment>
<dbReference type="Proteomes" id="UP001557465">
    <property type="component" value="Unassembled WGS sequence"/>
</dbReference>
<evidence type="ECO:0000259" key="1">
    <source>
        <dbReference type="Pfam" id="PF08279"/>
    </source>
</evidence>
<gene>
    <name evidence="3" type="ORF">AB4874_14775</name>
</gene>
<dbReference type="InterPro" id="IPR051534">
    <property type="entry name" value="CBASS_pafABC_assoc_protein"/>
</dbReference>
<dbReference type="PROSITE" id="PS52050">
    <property type="entry name" value="WYL"/>
    <property type="match status" value="1"/>
</dbReference>
<dbReference type="EMBL" id="JBFRYC010000010">
    <property type="protein sequence ID" value="MEX1662901.1"/>
    <property type="molecule type" value="Genomic_DNA"/>
</dbReference>
<dbReference type="InterPro" id="IPR026881">
    <property type="entry name" value="WYL_dom"/>
</dbReference>
<accession>A0ABV3TMT7</accession>
<feature type="domain" description="WYL" evidence="2">
    <location>
        <begin position="138"/>
        <end position="204"/>
    </location>
</feature>
<sequence length="240" mass="26884">MPRADRLFRLLDALRRLPAPATAAQLAAETEVSERTLYRDIEALRAGGALIDGAAGYGYTLTEDPALPPQNLSRLELEALVLGLAELRHLGDTDLARAGEMALAKITATLPESRAHQAAHAVLASYRMHKRPAPPVDLSLIRQAAWDERMMRLHYCDRDGVESDRVIWPLGLVYLDREQMLLAWCSLRADYRMFVIARMRAIEVLSDSFRPRRVPMLRDYTAAIHKRAHPKADAQGDLLG</sequence>
<proteinExistence type="predicted"/>
<dbReference type="InterPro" id="IPR036388">
    <property type="entry name" value="WH-like_DNA-bd_sf"/>
</dbReference>
<dbReference type="RefSeq" id="WP_368392560.1">
    <property type="nucleotide sequence ID" value="NZ_JBFRYC010000010.1"/>
</dbReference>
<dbReference type="Pfam" id="PF08279">
    <property type="entry name" value="HTH_11"/>
    <property type="match status" value="1"/>
</dbReference>
<dbReference type="Gene3D" id="1.10.10.10">
    <property type="entry name" value="Winged helix-like DNA-binding domain superfamily/Winged helix DNA-binding domain"/>
    <property type="match status" value="1"/>
</dbReference>
<reference evidence="3 4" key="1">
    <citation type="journal article" date="2011" name="Int. J. Syst. Evol. Microbiol.">
        <title>Zhongshania antarctica gen. nov., sp. nov. and Zhongshania guokunii sp. nov., gammaproteobacteria respectively isolated from coastal attached (fast) ice and surface seawater of the Antarctic.</title>
        <authorList>
            <person name="Li H.J."/>
            <person name="Zhang X.Y."/>
            <person name="Chen C.X."/>
            <person name="Zhang Y.J."/>
            <person name="Gao Z.M."/>
            <person name="Yu Y."/>
            <person name="Chen X.L."/>
            <person name="Chen B."/>
            <person name="Zhang Y.Z."/>
        </authorList>
    </citation>
    <scope>NUCLEOTIDE SEQUENCE [LARGE SCALE GENOMIC DNA]</scope>
    <source>
        <strain evidence="3 4">15-R06ZXC-3</strain>
    </source>
</reference>
<dbReference type="PANTHER" id="PTHR34580">
    <property type="match status" value="1"/>
</dbReference>
<dbReference type="PANTHER" id="PTHR34580:SF3">
    <property type="entry name" value="PROTEIN PAFB"/>
    <property type="match status" value="1"/>
</dbReference>